<comment type="caution">
    <text evidence="5">The sequence shown here is derived from an EMBL/GenBank/DDBJ whole genome shotgun (WGS) entry which is preliminary data.</text>
</comment>
<keyword evidence="1" id="KW-0677">Repeat</keyword>
<dbReference type="InterPro" id="IPR036770">
    <property type="entry name" value="Ankyrin_rpt-contain_sf"/>
</dbReference>
<feature type="compositionally biased region" description="Pro residues" evidence="4">
    <location>
        <begin position="249"/>
        <end position="259"/>
    </location>
</feature>
<dbReference type="Pfam" id="PF12796">
    <property type="entry name" value="Ank_2"/>
    <property type="match status" value="1"/>
</dbReference>
<dbReference type="PANTHER" id="PTHR24198">
    <property type="entry name" value="ANKYRIN REPEAT AND PROTEIN KINASE DOMAIN-CONTAINING PROTEIN"/>
    <property type="match status" value="1"/>
</dbReference>
<proteinExistence type="predicted"/>
<gene>
    <name evidence="5" type="ORF">QTO34_014125</name>
</gene>
<name>A0AA40I9A3_CNENI</name>
<evidence type="ECO:0000256" key="1">
    <source>
        <dbReference type="ARBA" id="ARBA00022737"/>
    </source>
</evidence>
<evidence type="ECO:0000313" key="6">
    <source>
        <dbReference type="Proteomes" id="UP001177744"/>
    </source>
</evidence>
<dbReference type="SUPFAM" id="SSF48403">
    <property type="entry name" value="Ankyrin repeat"/>
    <property type="match status" value="1"/>
</dbReference>
<dbReference type="SMART" id="SM00248">
    <property type="entry name" value="ANK"/>
    <property type="match status" value="5"/>
</dbReference>
<dbReference type="InterPro" id="IPR002110">
    <property type="entry name" value="Ankyrin_rpt"/>
</dbReference>
<dbReference type="PANTHER" id="PTHR24198:SF188">
    <property type="entry name" value="ANKYRIN REPEAT DOMAIN 55"/>
    <property type="match status" value="1"/>
</dbReference>
<keyword evidence="6" id="KW-1185">Reference proteome</keyword>
<feature type="region of interest" description="Disordered" evidence="4">
    <location>
        <begin position="165"/>
        <end position="326"/>
    </location>
</feature>
<evidence type="ECO:0000256" key="4">
    <source>
        <dbReference type="SAM" id="MobiDB-lite"/>
    </source>
</evidence>
<dbReference type="PROSITE" id="PS50088">
    <property type="entry name" value="ANK_REPEAT"/>
    <property type="match status" value="2"/>
</dbReference>
<dbReference type="EMBL" id="JAULJE010000003">
    <property type="protein sequence ID" value="KAK1345412.1"/>
    <property type="molecule type" value="Genomic_DNA"/>
</dbReference>
<feature type="repeat" description="ANK" evidence="3">
    <location>
        <begin position="1"/>
        <end position="31"/>
    </location>
</feature>
<feature type="compositionally biased region" description="Basic and acidic residues" evidence="4">
    <location>
        <begin position="192"/>
        <end position="201"/>
    </location>
</feature>
<dbReference type="GO" id="GO:0005737">
    <property type="term" value="C:cytoplasm"/>
    <property type="evidence" value="ECO:0007669"/>
    <property type="project" value="TreeGrafter"/>
</dbReference>
<evidence type="ECO:0000256" key="3">
    <source>
        <dbReference type="PROSITE-ProRule" id="PRU00023"/>
    </source>
</evidence>
<evidence type="ECO:0000313" key="5">
    <source>
        <dbReference type="EMBL" id="KAK1345412.1"/>
    </source>
</evidence>
<evidence type="ECO:0000256" key="2">
    <source>
        <dbReference type="ARBA" id="ARBA00023043"/>
    </source>
</evidence>
<reference evidence="5" key="1">
    <citation type="submission" date="2023-06" db="EMBL/GenBank/DDBJ databases">
        <title>Reference genome for the Northern bat (Eptesicus nilssonii), a most northern bat species.</title>
        <authorList>
            <person name="Laine V.N."/>
            <person name="Pulliainen A.T."/>
            <person name="Lilley T.M."/>
        </authorList>
    </citation>
    <scope>NUCLEOTIDE SEQUENCE</scope>
    <source>
        <strain evidence="5">BLF_Eptnil</strain>
        <tissue evidence="5">Kidney</tissue>
    </source>
</reference>
<dbReference type="AlphaFoldDB" id="A0AA40I9A3"/>
<sequence>MTPLHWAAFHNQPQHTQVLLRKGADPTLVDRDFRTALHWAVQSGNRLLCSIILSHHQGPSIINCDDESGKTCVHMAAAAGFSDIIMELARVPECNLQALDVDDRTPLHWAAAAGKAECVRSLLDLGVDSSLRDINESAPLAYALHCGHAACVRLLSRGGARAEPVRALPAPSGRPSRKEGRGRVLRQILGRGRKEGQRAAPEDPGELSSGVDDIIATFDGTAEAGCPEQGPRADANQRSSGGCAHPLPEQRPPARPGLPPLRAQSLPPITPGSHLRTAPHAAPRSQQSCGERDSLSHRPGGQAPPDPWRGDSARGSPGCGRGPPPRSCWTGCSPAGPDTRTSRGLHTCLICLLPQQVGPGFPHRSPDRPEIRDVPFARTSLAPLADRKFLSGEPLRTSRVLPAIPSQRGRGAAEEGEEP</sequence>
<dbReference type="Gene3D" id="1.25.40.20">
    <property type="entry name" value="Ankyrin repeat-containing domain"/>
    <property type="match status" value="1"/>
</dbReference>
<protein>
    <recommendedName>
        <fullName evidence="7">Ankyrin repeat domain-containing protein 55</fullName>
    </recommendedName>
</protein>
<dbReference type="Proteomes" id="UP001177744">
    <property type="component" value="Unassembled WGS sequence"/>
</dbReference>
<organism evidence="5 6">
    <name type="scientific">Cnephaeus nilssonii</name>
    <name type="common">Northern bat</name>
    <name type="synonym">Eptesicus nilssonii</name>
    <dbReference type="NCBI Taxonomy" id="3371016"/>
    <lineage>
        <taxon>Eukaryota</taxon>
        <taxon>Metazoa</taxon>
        <taxon>Chordata</taxon>
        <taxon>Craniata</taxon>
        <taxon>Vertebrata</taxon>
        <taxon>Euteleostomi</taxon>
        <taxon>Mammalia</taxon>
        <taxon>Eutheria</taxon>
        <taxon>Laurasiatheria</taxon>
        <taxon>Chiroptera</taxon>
        <taxon>Yangochiroptera</taxon>
        <taxon>Vespertilionidae</taxon>
        <taxon>Cnephaeus</taxon>
    </lineage>
</organism>
<accession>A0AA40I9A3</accession>
<keyword evidence="2 3" id="KW-0040">ANK repeat</keyword>
<dbReference type="Pfam" id="PF13637">
    <property type="entry name" value="Ank_4"/>
    <property type="match status" value="1"/>
</dbReference>
<evidence type="ECO:0008006" key="7">
    <source>
        <dbReference type="Google" id="ProtNLM"/>
    </source>
</evidence>
<feature type="region of interest" description="Disordered" evidence="4">
    <location>
        <begin position="396"/>
        <end position="419"/>
    </location>
</feature>
<feature type="repeat" description="ANK" evidence="3">
    <location>
        <begin position="102"/>
        <end position="134"/>
    </location>
</feature>
<dbReference type="PROSITE" id="PS50297">
    <property type="entry name" value="ANK_REP_REGION"/>
    <property type="match status" value="2"/>
</dbReference>